<dbReference type="WBParaSite" id="GPUH_0000267501-mRNA-1">
    <property type="protein sequence ID" value="GPUH_0000267501-mRNA-1"/>
    <property type="gene ID" value="GPUH_0000267501"/>
</dbReference>
<accession>A0A183D1S9</accession>
<keyword evidence="3 8" id="KW-0813">Transport</keyword>
<reference evidence="9 10" key="2">
    <citation type="submission" date="2018-11" db="EMBL/GenBank/DDBJ databases">
        <authorList>
            <consortium name="Pathogen Informatics"/>
        </authorList>
    </citation>
    <scope>NUCLEOTIDE SEQUENCE [LARGE SCALE GENOMIC DNA]</scope>
</reference>
<keyword evidence="6 8" id="KW-0406">Ion transport</keyword>
<keyword evidence="10" id="KW-1185">Reference proteome</keyword>
<dbReference type="GO" id="GO:0005886">
    <property type="term" value="C:plasma membrane"/>
    <property type="evidence" value="ECO:0007669"/>
    <property type="project" value="TreeGrafter"/>
</dbReference>
<name>A0A183D1S9_9BILA</name>
<keyword evidence="5" id="KW-1133">Transmembrane helix</keyword>
<evidence type="ECO:0000256" key="4">
    <source>
        <dbReference type="ARBA" id="ARBA00022692"/>
    </source>
</evidence>
<evidence type="ECO:0000256" key="6">
    <source>
        <dbReference type="ARBA" id="ARBA00023065"/>
    </source>
</evidence>
<evidence type="ECO:0000256" key="5">
    <source>
        <dbReference type="ARBA" id="ARBA00022989"/>
    </source>
</evidence>
<dbReference type="GO" id="GO:0007035">
    <property type="term" value="P:vacuolar acidification"/>
    <property type="evidence" value="ECO:0007669"/>
    <property type="project" value="TreeGrafter"/>
</dbReference>
<evidence type="ECO:0000313" key="9">
    <source>
        <dbReference type="EMBL" id="VDK35747.1"/>
    </source>
</evidence>
<evidence type="ECO:0000313" key="11">
    <source>
        <dbReference type="WBParaSite" id="GPUH_0000267501-mRNA-1"/>
    </source>
</evidence>
<evidence type="ECO:0000256" key="8">
    <source>
        <dbReference type="RuleBase" id="RU361189"/>
    </source>
</evidence>
<evidence type="ECO:0000256" key="3">
    <source>
        <dbReference type="ARBA" id="ARBA00022448"/>
    </source>
</evidence>
<dbReference type="OrthoDB" id="10264220at2759"/>
<dbReference type="PANTHER" id="PTHR11629:SF63">
    <property type="entry name" value="V-TYPE PROTON ATPASE SUBUNIT A"/>
    <property type="match status" value="1"/>
</dbReference>
<dbReference type="GO" id="GO:0051117">
    <property type="term" value="F:ATPase binding"/>
    <property type="evidence" value="ECO:0007669"/>
    <property type="project" value="TreeGrafter"/>
</dbReference>
<comment type="subcellular location">
    <subcellularLocation>
        <location evidence="1">Membrane</location>
        <topology evidence="1">Multi-pass membrane protein</topology>
    </subcellularLocation>
</comment>
<proteinExistence type="inferred from homology"/>
<dbReference type="Pfam" id="PF01496">
    <property type="entry name" value="V_ATPase_I"/>
    <property type="match status" value="1"/>
</dbReference>
<dbReference type="GO" id="GO:0046961">
    <property type="term" value="F:proton-transporting ATPase activity, rotational mechanism"/>
    <property type="evidence" value="ECO:0007669"/>
    <property type="project" value="InterPro"/>
</dbReference>
<evidence type="ECO:0000256" key="7">
    <source>
        <dbReference type="ARBA" id="ARBA00023136"/>
    </source>
</evidence>
<keyword evidence="7" id="KW-0472">Membrane</keyword>
<evidence type="ECO:0000256" key="2">
    <source>
        <dbReference type="ARBA" id="ARBA00009904"/>
    </source>
</evidence>
<gene>
    <name evidence="9" type="ORF">GPUH_LOCUS2670</name>
</gene>
<comment type="function">
    <text evidence="8">Essential component of the vacuolar proton pump (V-ATPase), a multimeric enzyme that catalyzes the translocation of protons across the membranes. Required for assembly and activity of the V-ATPase.</text>
</comment>
<dbReference type="GO" id="GO:0033179">
    <property type="term" value="C:proton-transporting V-type ATPase, V0 domain"/>
    <property type="evidence" value="ECO:0007669"/>
    <property type="project" value="InterPro"/>
</dbReference>
<evidence type="ECO:0000313" key="10">
    <source>
        <dbReference type="Proteomes" id="UP000271098"/>
    </source>
</evidence>
<protein>
    <recommendedName>
        <fullName evidence="8">V-type proton ATPase subunit a</fullName>
    </recommendedName>
</protein>
<comment type="similarity">
    <text evidence="2 8">Belongs to the V-ATPase 116 kDa subunit family.</text>
</comment>
<dbReference type="PANTHER" id="PTHR11629">
    <property type="entry name" value="VACUOLAR PROTON ATPASES"/>
    <property type="match status" value="1"/>
</dbReference>
<evidence type="ECO:0000256" key="1">
    <source>
        <dbReference type="ARBA" id="ARBA00004141"/>
    </source>
</evidence>
<dbReference type="AlphaFoldDB" id="A0A183D1S9"/>
<keyword evidence="8" id="KW-0375">Hydrogen ion transport</keyword>
<reference evidence="11" key="1">
    <citation type="submission" date="2016-06" db="UniProtKB">
        <authorList>
            <consortium name="WormBaseParasite"/>
        </authorList>
    </citation>
    <scope>IDENTIFICATION</scope>
</reference>
<sequence>MGSLYRSEPMSRCQLFLHSDTVFDVVAKLGELGLVQFIDLNPERSAFQRRFMNELKRCDQMAGKLKCIERQILMDGIVIPEVNEFVPAPFPSEMNTLEESSSSSKKVSASVSNGLDLQSQVRMPKCFEASAEVDTMPYALDCLTI</sequence>
<dbReference type="InterPro" id="IPR002490">
    <property type="entry name" value="V-ATPase_116kDa_su"/>
</dbReference>
<keyword evidence="4" id="KW-0812">Transmembrane</keyword>
<organism evidence="11">
    <name type="scientific">Gongylonema pulchrum</name>
    <dbReference type="NCBI Taxonomy" id="637853"/>
    <lineage>
        <taxon>Eukaryota</taxon>
        <taxon>Metazoa</taxon>
        <taxon>Ecdysozoa</taxon>
        <taxon>Nematoda</taxon>
        <taxon>Chromadorea</taxon>
        <taxon>Rhabditida</taxon>
        <taxon>Spirurina</taxon>
        <taxon>Spiruromorpha</taxon>
        <taxon>Spiruroidea</taxon>
        <taxon>Gongylonematidae</taxon>
        <taxon>Gongylonema</taxon>
    </lineage>
</organism>
<dbReference type="EMBL" id="UYRT01004165">
    <property type="protein sequence ID" value="VDK35747.1"/>
    <property type="molecule type" value="Genomic_DNA"/>
</dbReference>
<dbReference type="Proteomes" id="UP000271098">
    <property type="component" value="Unassembled WGS sequence"/>
</dbReference>
<dbReference type="GO" id="GO:0016471">
    <property type="term" value="C:vacuolar proton-transporting V-type ATPase complex"/>
    <property type="evidence" value="ECO:0007669"/>
    <property type="project" value="TreeGrafter"/>
</dbReference>